<dbReference type="PANTHER" id="PTHR34606">
    <property type="entry name" value="BON DOMAIN-CONTAINING PROTEIN"/>
    <property type="match status" value="1"/>
</dbReference>
<accession>A0ABT1XF20</accession>
<dbReference type="Proteomes" id="UP001165267">
    <property type="component" value="Unassembled WGS sequence"/>
</dbReference>
<evidence type="ECO:0000256" key="2">
    <source>
        <dbReference type="SAM" id="SignalP"/>
    </source>
</evidence>
<dbReference type="PROSITE" id="PS51257">
    <property type="entry name" value="PROKAR_LIPOPROTEIN"/>
    <property type="match status" value="1"/>
</dbReference>
<feature type="compositionally biased region" description="Low complexity" evidence="1">
    <location>
        <begin position="68"/>
        <end position="79"/>
    </location>
</feature>
<dbReference type="Gene3D" id="3.30.1340.30">
    <property type="match status" value="1"/>
</dbReference>
<dbReference type="PROSITE" id="PS50914">
    <property type="entry name" value="BON"/>
    <property type="match status" value="1"/>
</dbReference>
<dbReference type="InterPro" id="IPR051686">
    <property type="entry name" value="Lipoprotein_DolP"/>
</dbReference>
<gene>
    <name evidence="4" type="ORF">NSP04_04345</name>
</gene>
<dbReference type="RefSeq" id="WP_257511100.1">
    <property type="nucleotide sequence ID" value="NZ_JANKHG010000014.1"/>
</dbReference>
<comment type="caution">
    <text evidence="4">The sequence shown here is derived from an EMBL/GenBank/DDBJ whole genome shotgun (WGS) entry which is preliminary data.</text>
</comment>
<feature type="chain" id="PRO_5047175475" evidence="2">
    <location>
        <begin position="34"/>
        <end position="152"/>
    </location>
</feature>
<evidence type="ECO:0000256" key="1">
    <source>
        <dbReference type="SAM" id="MobiDB-lite"/>
    </source>
</evidence>
<dbReference type="PANTHER" id="PTHR34606:SF15">
    <property type="entry name" value="BON DOMAIN-CONTAINING PROTEIN"/>
    <property type="match status" value="1"/>
</dbReference>
<dbReference type="InterPro" id="IPR007055">
    <property type="entry name" value="BON_dom"/>
</dbReference>
<sequence>MKSKTYSIKKATTLLRTSLVLATAGFVTIGLSACDNNDAISDNQSRMEEPIINSQNNTANSNPGSMPNNTSNAASDTSSDTWITAKVKTELLADDISKGFDIEVTTLDGVVSLDGKVKDSESIMHVQQIASSVEGVLRVDSSGLMLEEARAY</sequence>
<feature type="signal peptide" evidence="2">
    <location>
        <begin position="1"/>
        <end position="33"/>
    </location>
</feature>
<feature type="domain" description="BON" evidence="3">
    <location>
        <begin position="79"/>
        <end position="148"/>
    </location>
</feature>
<proteinExistence type="predicted"/>
<name>A0ABT1XF20_9BURK</name>
<evidence type="ECO:0000259" key="3">
    <source>
        <dbReference type="PROSITE" id="PS50914"/>
    </source>
</evidence>
<evidence type="ECO:0000313" key="5">
    <source>
        <dbReference type="Proteomes" id="UP001165267"/>
    </source>
</evidence>
<keyword evidence="2" id="KW-0732">Signal</keyword>
<dbReference type="Pfam" id="PF04972">
    <property type="entry name" value="BON"/>
    <property type="match status" value="1"/>
</dbReference>
<organism evidence="4 5">
    <name type="scientific">Limnobacter parvus</name>
    <dbReference type="NCBI Taxonomy" id="2939690"/>
    <lineage>
        <taxon>Bacteria</taxon>
        <taxon>Pseudomonadati</taxon>
        <taxon>Pseudomonadota</taxon>
        <taxon>Betaproteobacteria</taxon>
        <taxon>Burkholderiales</taxon>
        <taxon>Burkholderiaceae</taxon>
        <taxon>Limnobacter</taxon>
    </lineage>
</organism>
<feature type="region of interest" description="Disordered" evidence="1">
    <location>
        <begin position="54"/>
        <end position="79"/>
    </location>
</feature>
<feature type="compositionally biased region" description="Polar residues" evidence="1">
    <location>
        <begin position="54"/>
        <end position="67"/>
    </location>
</feature>
<protein>
    <submittedName>
        <fullName evidence="4">BON domain-containing protein</fullName>
    </submittedName>
</protein>
<keyword evidence="5" id="KW-1185">Reference proteome</keyword>
<dbReference type="EMBL" id="JANKHG010000014">
    <property type="protein sequence ID" value="MCR2745872.1"/>
    <property type="molecule type" value="Genomic_DNA"/>
</dbReference>
<reference evidence="4" key="1">
    <citation type="submission" date="2022-07" db="EMBL/GenBank/DDBJ databases">
        <authorList>
            <person name="Xamxidin M."/>
        </authorList>
    </citation>
    <scope>NUCLEOTIDE SEQUENCE</scope>
    <source>
        <strain evidence="4">YS8-69</strain>
    </source>
</reference>
<evidence type="ECO:0000313" key="4">
    <source>
        <dbReference type="EMBL" id="MCR2745872.1"/>
    </source>
</evidence>